<evidence type="ECO:0000256" key="3">
    <source>
        <dbReference type="ARBA" id="ARBA00022692"/>
    </source>
</evidence>
<dbReference type="Pfam" id="PF07690">
    <property type="entry name" value="MFS_1"/>
    <property type="match status" value="1"/>
</dbReference>
<proteinExistence type="predicted"/>
<evidence type="ECO:0000256" key="4">
    <source>
        <dbReference type="ARBA" id="ARBA00022989"/>
    </source>
</evidence>
<dbReference type="Proteomes" id="UP000062788">
    <property type="component" value="Unassembled WGS sequence"/>
</dbReference>
<feature type="transmembrane region" description="Helical" evidence="6">
    <location>
        <begin position="166"/>
        <end position="187"/>
    </location>
</feature>
<dbReference type="OrthoDB" id="9151053at2"/>
<dbReference type="AlphaFoldDB" id="A0A118DPV5"/>
<dbReference type="RefSeq" id="WP_059515101.1">
    <property type="nucleotide sequence ID" value="NZ_LOWA01000018.1"/>
</dbReference>
<feature type="transmembrane region" description="Helical" evidence="6">
    <location>
        <begin position="311"/>
        <end position="332"/>
    </location>
</feature>
<sequence>MNLSPSFLFFLLSTTLNTIALHCLRFGVSWLVMRETGSPIAFSVIFSASSLVEVYGKPIMAPMADYFDRLKVYRVCVALATVCVATLVLGIATLPFSILLLTVLLMLLSLIAALRDPASAGLVPALVSAEQLLQAQSLRSTVSSVVGLSAPMMSALLLAVGGTSAALAAAGTACAIGLVCTFGIRAVRTDAVTVPRPWDDYFKTWHLRIVDGVRAVVMTRSERTTAIVVVLTNAGLFPFFSVALPLWVGRSMGATANTMAAIEVAFGAGIFLGSTVTIRRLNERLGRFYALVVGNGLLGLALVIASTGSRIPILCACFVIGGIGFAVFNINVSTLRAAATPPAFRSRMTAGVAFLSSCLNPFATQTMGFVVAHSGATTGVAISGALILISTALLLRNADAKSLLKRSDEELAGAYGKLYPAAFIERQPTV</sequence>
<dbReference type="Gene3D" id="1.20.1250.20">
    <property type="entry name" value="MFS general substrate transporter like domains"/>
    <property type="match status" value="1"/>
</dbReference>
<dbReference type="GO" id="GO:0005886">
    <property type="term" value="C:plasma membrane"/>
    <property type="evidence" value="ECO:0007669"/>
    <property type="project" value="UniProtKB-SubCell"/>
</dbReference>
<evidence type="ECO:0000256" key="6">
    <source>
        <dbReference type="SAM" id="Phobius"/>
    </source>
</evidence>
<evidence type="ECO:0000256" key="2">
    <source>
        <dbReference type="ARBA" id="ARBA00022475"/>
    </source>
</evidence>
<reference evidence="7 8" key="1">
    <citation type="submission" date="2015-11" db="EMBL/GenBank/DDBJ databases">
        <title>Expanding the genomic diversity of Burkholderia species for the development of highly accurate diagnostics.</title>
        <authorList>
            <person name="Sahl J."/>
            <person name="Keim P."/>
            <person name="Wagner D."/>
        </authorList>
    </citation>
    <scope>NUCLEOTIDE SEQUENCE [LARGE SCALE GENOMIC DNA]</scope>
    <source>
        <strain evidence="7 8">TSV85</strain>
    </source>
</reference>
<keyword evidence="2" id="KW-1003">Cell membrane</keyword>
<gene>
    <name evidence="7" type="ORF">WS67_08460</name>
</gene>
<dbReference type="InterPro" id="IPR036259">
    <property type="entry name" value="MFS_trans_sf"/>
</dbReference>
<dbReference type="PANTHER" id="PTHR23513">
    <property type="entry name" value="INTEGRAL MEMBRANE EFFLUX PROTEIN-RELATED"/>
    <property type="match status" value="1"/>
</dbReference>
<comment type="subcellular location">
    <subcellularLocation>
        <location evidence="1">Cell membrane</location>
        <topology evidence="1">Multi-pass membrane protein</topology>
    </subcellularLocation>
</comment>
<feature type="transmembrane region" description="Helical" evidence="6">
    <location>
        <begin position="344"/>
        <end position="363"/>
    </location>
</feature>
<comment type="caution">
    <text evidence="7">The sequence shown here is derived from an EMBL/GenBank/DDBJ whole genome shotgun (WGS) entry which is preliminary data.</text>
</comment>
<name>A0A118DPV5_9BURK</name>
<evidence type="ECO:0000313" key="7">
    <source>
        <dbReference type="EMBL" id="KVE28734.1"/>
    </source>
</evidence>
<dbReference type="SUPFAM" id="SSF103473">
    <property type="entry name" value="MFS general substrate transporter"/>
    <property type="match status" value="1"/>
</dbReference>
<accession>A0A118DPV5</accession>
<feature type="transmembrane region" description="Helical" evidence="6">
    <location>
        <begin position="7"/>
        <end position="28"/>
    </location>
</feature>
<feature type="transmembrane region" description="Helical" evidence="6">
    <location>
        <begin position="254"/>
        <end position="276"/>
    </location>
</feature>
<dbReference type="CDD" id="cd06173">
    <property type="entry name" value="MFS_MefA_like"/>
    <property type="match status" value="1"/>
</dbReference>
<dbReference type="PANTHER" id="PTHR23513:SF6">
    <property type="entry name" value="MAJOR FACILITATOR SUPERFAMILY ASSOCIATED DOMAIN-CONTAINING PROTEIN"/>
    <property type="match status" value="1"/>
</dbReference>
<keyword evidence="4 6" id="KW-1133">Transmembrane helix</keyword>
<evidence type="ECO:0008006" key="9">
    <source>
        <dbReference type="Google" id="ProtNLM"/>
    </source>
</evidence>
<dbReference type="InterPro" id="IPR011701">
    <property type="entry name" value="MFS"/>
</dbReference>
<dbReference type="GO" id="GO:0022857">
    <property type="term" value="F:transmembrane transporter activity"/>
    <property type="evidence" value="ECO:0007669"/>
    <property type="project" value="InterPro"/>
</dbReference>
<evidence type="ECO:0000256" key="1">
    <source>
        <dbReference type="ARBA" id="ARBA00004651"/>
    </source>
</evidence>
<keyword evidence="3 6" id="KW-0812">Transmembrane</keyword>
<evidence type="ECO:0000256" key="5">
    <source>
        <dbReference type="ARBA" id="ARBA00023136"/>
    </source>
</evidence>
<feature type="transmembrane region" description="Helical" evidence="6">
    <location>
        <begin position="226"/>
        <end position="248"/>
    </location>
</feature>
<dbReference type="EMBL" id="LOWA01000018">
    <property type="protein sequence ID" value="KVE28734.1"/>
    <property type="molecule type" value="Genomic_DNA"/>
</dbReference>
<feature type="transmembrane region" description="Helical" evidence="6">
    <location>
        <begin position="72"/>
        <end position="92"/>
    </location>
</feature>
<evidence type="ECO:0000313" key="8">
    <source>
        <dbReference type="Proteomes" id="UP000062788"/>
    </source>
</evidence>
<feature type="transmembrane region" description="Helical" evidence="6">
    <location>
        <begin position="369"/>
        <end position="395"/>
    </location>
</feature>
<protein>
    <recommendedName>
        <fullName evidence="9">MFS transporter</fullName>
    </recommendedName>
</protein>
<organism evidence="7 8">
    <name type="scientific">Burkholderia singularis</name>
    <dbReference type="NCBI Taxonomy" id="1503053"/>
    <lineage>
        <taxon>Bacteria</taxon>
        <taxon>Pseudomonadati</taxon>
        <taxon>Pseudomonadota</taxon>
        <taxon>Betaproteobacteria</taxon>
        <taxon>Burkholderiales</taxon>
        <taxon>Burkholderiaceae</taxon>
        <taxon>Burkholderia</taxon>
        <taxon>pseudomallei group</taxon>
    </lineage>
</organism>
<feature type="transmembrane region" description="Helical" evidence="6">
    <location>
        <begin position="288"/>
        <end position="305"/>
    </location>
</feature>
<keyword evidence="8" id="KW-1185">Reference proteome</keyword>
<feature type="transmembrane region" description="Helical" evidence="6">
    <location>
        <begin position="40"/>
        <end position="60"/>
    </location>
</feature>
<keyword evidence="5 6" id="KW-0472">Membrane</keyword>